<reference evidence="4 5" key="1">
    <citation type="submission" date="2018-10" db="EMBL/GenBank/DDBJ databases">
        <title>Co-occurring genomic capacity for anaerobic methane metabolism and dissimilatory sulfite reduction discovered in the Korarchaeota.</title>
        <authorList>
            <person name="Mckay L.J."/>
            <person name="Dlakic M."/>
            <person name="Fields M.W."/>
            <person name="Delmont T.O."/>
            <person name="Eren A.M."/>
            <person name="Jay Z.J."/>
            <person name="Klingelsmith K.B."/>
            <person name="Rusch D.B."/>
            <person name="Inskeep W.P."/>
        </authorList>
    </citation>
    <scope>NUCLEOTIDE SEQUENCE [LARGE SCALE GENOMIC DNA]</scope>
    <source>
        <strain evidence="4 5">MDKW</strain>
    </source>
</reference>
<proteinExistence type="predicted"/>
<feature type="domain" description="Glycosyl transferase family 1" evidence="2">
    <location>
        <begin position="168"/>
        <end position="317"/>
    </location>
</feature>
<evidence type="ECO:0000256" key="1">
    <source>
        <dbReference type="ARBA" id="ARBA00022679"/>
    </source>
</evidence>
<evidence type="ECO:0000313" key="5">
    <source>
        <dbReference type="Proteomes" id="UP000277582"/>
    </source>
</evidence>
<keyword evidence="1 4" id="KW-0808">Transferase</keyword>
<dbReference type="CDD" id="cd03801">
    <property type="entry name" value="GT4_PimA-like"/>
    <property type="match status" value="1"/>
</dbReference>
<sequence>MDLLIVNHRDIYHPQAGGAEVVLYEVGRRLAKRANVTWLAESVQGRRSEEFIDGIKVKRRGNKYTLHFHSLIEARNHEIVVDSVAHAAPFFSYKVNRNTVAVVHHVHQDVLKFEVDPLQAMVLRALEKRIKNYDRIIAVSNTTKRDLVKLGINEEKIHVIYNGVDHEKYKPGEKSEKPMILWIGRMKKYKNPFDSLRIYKRLAKKAEMVIAGGGDLAKEFARMSEKMGAKYLGRVTEEEKVKLYQRAWVVLSTSYIEGWGMTVVEANSCGTPVVAYATGSMPEIIREGVNGFLVPYKDYDYAAKVIDAILEEDTIAELSKKSLEESMKYSWEKTADKYMRYLSKF</sequence>
<dbReference type="OrthoDB" id="26106at2157"/>
<dbReference type="Pfam" id="PF13439">
    <property type="entry name" value="Glyco_transf_4"/>
    <property type="match status" value="1"/>
</dbReference>
<dbReference type="EMBL" id="RCOS01000083">
    <property type="protein sequence ID" value="RSN74944.1"/>
    <property type="molecule type" value="Genomic_DNA"/>
</dbReference>
<dbReference type="PANTHER" id="PTHR46401">
    <property type="entry name" value="GLYCOSYLTRANSFERASE WBBK-RELATED"/>
    <property type="match status" value="1"/>
</dbReference>
<accession>A0A3R9QYA4</accession>
<gene>
    <name evidence="4" type="ORF">D6D85_07240</name>
</gene>
<dbReference type="Proteomes" id="UP000277582">
    <property type="component" value="Unassembled WGS sequence"/>
</dbReference>
<comment type="caution">
    <text evidence="4">The sequence shown here is derived from an EMBL/GenBank/DDBJ whole genome shotgun (WGS) entry which is preliminary data.</text>
</comment>
<dbReference type="Pfam" id="PF00534">
    <property type="entry name" value="Glycos_transf_1"/>
    <property type="match status" value="1"/>
</dbReference>
<protein>
    <submittedName>
        <fullName evidence="4">Glycosyltransferase family 1 protein</fullName>
    </submittedName>
</protein>
<dbReference type="PANTHER" id="PTHR46401:SF2">
    <property type="entry name" value="GLYCOSYLTRANSFERASE WBBK-RELATED"/>
    <property type="match status" value="1"/>
</dbReference>
<organism evidence="4 5">
    <name type="scientific">Candidatus Methanodesulfokora washburnensis</name>
    <dbReference type="NCBI Taxonomy" id="2478471"/>
    <lineage>
        <taxon>Archaea</taxon>
        <taxon>Thermoproteota</taxon>
        <taxon>Candidatus Korarchaeia</taxon>
        <taxon>Candidatus Korarchaeia incertae sedis</taxon>
        <taxon>Candidatus Methanodesulfokora</taxon>
    </lineage>
</organism>
<name>A0A3R9QYA4_9CREN</name>
<keyword evidence="5" id="KW-1185">Reference proteome</keyword>
<dbReference type="Gene3D" id="3.40.50.2000">
    <property type="entry name" value="Glycogen Phosphorylase B"/>
    <property type="match status" value="2"/>
</dbReference>
<dbReference type="InterPro" id="IPR001296">
    <property type="entry name" value="Glyco_trans_1"/>
</dbReference>
<dbReference type="SUPFAM" id="SSF53756">
    <property type="entry name" value="UDP-Glycosyltransferase/glycogen phosphorylase"/>
    <property type="match status" value="1"/>
</dbReference>
<dbReference type="AlphaFoldDB" id="A0A3R9QYA4"/>
<evidence type="ECO:0000259" key="3">
    <source>
        <dbReference type="Pfam" id="PF13439"/>
    </source>
</evidence>
<evidence type="ECO:0000259" key="2">
    <source>
        <dbReference type="Pfam" id="PF00534"/>
    </source>
</evidence>
<dbReference type="RefSeq" id="WP_125671351.1">
    <property type="nucleotide sequence ID" value="NZ_RCOS01000083.1"/>
</dbReference>
<dbReference type="InterPro" id="IPR028098">
    <property type="entry name" value="Glyco_trans_4-like_N"/>
</dbReference>
<evidence type="ECO:0000313" key="4">
    <source>
        <dbReference type="EMBL" id="RSN74944.1"/>
    </source>
</evidence>
<feature type="domain" description="Glycosyltransferase subfamily 4-like N-terminal" evidence="3">
    <location>
        <begin position="17"/>
        <end position="167"/>
    </location>
</feature>
<dbReference type="GO" id="GO:0016757">
    <property type="term" value="F:glycosyltransferase activity"/>
    <property type="evidence" value="ECO:0007669"/>
    <property type="project" value="InterPro"/>
</dbReference>